<feature type="transmembrane region" description="Helical" evidence="7">
    <location>
        <begin position="66"/>
        <end position="86"/>
    </location>
</feature>
<dbReference type="EMBL" id="JAUCEY010000008">
    <property type="protein sequence ID" value="MDM5452379.1"/>
    <property type="molecule type" value="Genomic_DNA"/>
</dbReference>
<sequence length="234" mass="26724">MDFIFSQETLTTVQWMLRAITSFIVLLFSVKLMGQRAISQLRLIDFIMALIIGNILAHPLSDAHSGLKGSMITTCVLVILYIINVFTSLKWGKLRRFFDPSPFTLIENGQIVYKSLARARISIDFLLSELRKEKIVDIEKVSLALWEPDGTISLFLDPQYKALTPADMHIATKAFTLPKTIIKEGKIDFKELNQDGKDEVWLKKSLKMTYNADVNDILLATIDNNDNIKVFFYK</sequence>
<evidence type="ECO:0000256" key="5">
    <source>
        <dbReference type="ARBA" id="ARBA00022989"/>
    </source>
</evidence>
<feature type="domain" description="YetF C-terminal" evidence="8">
    <location>
        <begin position="90"/>
        <end position="222"/>
    </location>
</feature>
<evidence type="ECO:0000256" key="2">
    <source>
        <dbReference type="ARBA" id="ARBA00006448"/>
    </source>
</evidence>
<organism evidence="9 10">
    <name type="scientific">Peribacillus simplex</name>
    <dbReference type="NCBI Taxonomy" id="1478"/>
    <lineage>
        <taxon>Bacteria</taxon>
        <taxon>Bacillati</taxon>
        <taxon>Bacillota</taxon>
        <taxon>Bacilli</taxon>
        <taxon>Bacillales</taxon>
        <taxon>Bacillaceae</taxon>
        <taxon>Peribacillus</taxon>
    </lineage>
</organism>
<dbReference type="Gene3D" id="3.30.240.20">
    <property type="entry name" value="bsu07140 like domains"/>
    <property type="match status" value="2"/>
</dbReference>
<keyword evidence="5 7" id="KW-1133">Transmembrane helix</keyword>
<dbReference type="KEGG" id="bsj:UP17_18865"/>
<protein>
    <submittedName>
        <fullName evidence="9">DUF421 domain-containing protein</fullName>
    </submittedName>
</protein>
<dbReference type="InterPro" id="IPR007353">
    <property type="entry name" value="DUF421"/>
</dbReference>
<comment type="caution">
    <text evidence="9">The sequence shown here is derived from an EMBL/GenBank/DDBJ whole genome shotgun (WGS) entry which is preliminary data.</text>
</comment>
<reference evidence="9" key="1">
    <citation type="submission" date="2023-06" db="EMBL/GenBank/DDBJ databases">
        <title>Comparative genomics of Bacillaceae isolates and their secondary metabolite potential.</title>
        <authorList>
            <person name="Song L."/>
            <person name="Nielsen L.J."/>
            <person name="Mohite O."/>
            <person name="Xu X."/>
            <person name="Weber T."/>
            <person name="Kovacs A.T."/>
        </authorList>
    </citation>
    <scope>NUCLEOTIDE SEQUENCE</scope>
    <source>
        <strain evidence="9">D8_B_37</strain>
    </source>
</reference>
<name>A0AAW7IFW5_9BACI</name>
<comment type="subcellular location">
    <subcellularLocation>
        <location evidence="1">Cell membrane</location>
        <topology evidence="1">Multi-pass membrane protein</topology>
    </subcellularLocation>
</comment>
<keyword evidence="3" id="KW-1003">Cell membrane</keyword>
<dbReference type="RefSeq" id="WP_061466171.1">
    <property type="nucleotide sequence ID" value="NZ_CP011008.1"/>
</dbReference>
<evidence type="ECO:0000256" key="3">
    <source>
        <dbReference type="ARBA" id="ARBA00022475"/>
    </source>
</evidence>
<evidence type="ECO:0000256" key="1">
    <source>
        <dbReference type="ARBA" id="ARBA00004651"/>
    </source>
</evidence>
<evidence type="ECO:0000313" key="9">
    <source>
        <dbReference type="EMBL" id="MDM5452379.1"/>
    </source>
</evidence>
<evidence type="ECO:0000256" key="4">
    <source>
        <dbReference type="ARBA" id="ARBA00022692"/>
    </source>
</evidence>
<dbReference type="Pfam" id="PF04239">
    <property type="entry name" value="DUF421"/>
    <property type="match status" value="1"/>
</dbReference>
<dbReference type="PANTHER" id="PTHR34582:SF5">
    <property type="entry name" value="UPF0702 TRANSMEMBRANE PROTEIN YETF"/>
    <property type="match status" value="1"/>
</dbReference>
<keyword evidence="6 7" id="KW-0472">Membrane</keyword>
<dbReference type="AlphaFoldDB" id="A0AAW7IFW5"/>
<proteinExistence type="inferred from homology"/>
<feature type="transmembrane region" description="Helical" evidence="7">
    <location>
        <begin position="41"/>
        <end position="60"/>
    </location>
</feature>
<dbReference type="InterPro" id="IPR023090">
    <property type="entry name" value="UPF0702_alpha/beta_dom_sf"/>
</dbReference>
<evidence type="ECO:0000256" key="6">
    <source>
        <dbReference type="ARBA" id="ARBA00023136"/>
    </source>
</evidence>
<comment type="similarity">
    <text evidence="2">Belongs to the UPF0702 family.</text>
</comment>
<gene>
    <name evidence="9" type="ORF">QUF89_09310</name>
</gene>
<dbReference type="GO" id="GO:0005886">
    <property type="term" value="C:plasma membrane"/>
    <property type="evidence" value="ECO:0007669"/>
    <property type="project" value="UniProtKB-SubCell"/>
</dbReference>
<feature type="transmembrane region" description="Helical" evidence="7">
    <location>
        <begin position="15"/>
        <end position="34"/>
    </location>
</feature>
<evidence type="ECO:0000259" key="8">
    <source>
        <dbReference type="Pfam" id="PF04239"/>
    </source>
</evidence>
<dbReference type="Proteomes" id="UP001234602">
    <property type="component" value="Unassembled WGS sequence"/>
</dbReference>
<accession>A0AAW7IFW5</accession>
<dbReference type="PANTHER" id="PTHR34582">
    <property type="entry name" value="UPF0702 TRANSMEMBRANE PROTEIN YCAP"/>
    <property type="match status" value="1"/>
</dbReference>
<evidence type="ECO:0000313" key="10">
    <source>
        <dbReference type="Proteomes" id="UP001234602"/>
    </source>
</evidence>
<keyword evidence="4 7" id="KW-0812">Transmembrane</keyword>
<evidence type="ECO:0000256" key="7">
    <source>
        <dbReference type="SAM" id="Phobius"/>
    </source>
</evidence>